<dbReference type="InterPro" id="IPR024301">
    <property type="entry name" value="Amidase_6"/>
</dbReference>
<dbReference type="KEGG" id="pglu:A3958_22180"/>
<dbReference type="AlphaFoldDB" id="A0A163LYB6"/>
<sequence length="229" mass="25043">MKRKLKSAFVATVVACSTLLMSTQAFGAEVMFTNSTSTNSSFDRGGAADYAETWATQANPSYANYGSNSDGGDCTNFVSQALYEGGGLPFNGTKGQNRNTVDWYYYGPHVPPSTNPRTSSWTGAHQFREHFAVINDQGGKKAYRATKYTSQELSNNFQPIYNELFRGDIVQHVNSAGHTIHSQMVNGYGPGNDLKVAQHSVSNGTWNKDISLKSYVAYGSWIVSIKIKS</sequence>
<comment type="caution">
    <text evidence="3">The sequence shown here is derived from an EMBL/GenBank/DDBJ whole genome shotgun (WGS) entry which is preliminary data.</text>
</comment>
<organism evidence="3 4">
    <name type="scientific">Paenibacillus glucanolyticus</name>
    <dbReference type="NCBI Taxonomy" id="59843"/>
    <lineage>
        <taxon>Bacteria</taxon>
        <taxon>Bacillati</taxon>
        <taxon>Bacillota</taxon>
        <taxon>Bacilli</taxon>
        <taxon>Bacillales</taxon>
        <taxon>Paenibacillaceae</taxon>
        <taxon>Paenibacillus</taxon>
    </lineage>
</organism>
<gene>
    <name evidence="3" type="ORF">AWU65_22920</name>
</gene>
<feature type="chain" id="PRO_5007844084" description="Putative amidase domain-containing protein" evidence="1">
    <location>
        <begin position="28"/>
        <end position="229"/>
    </location>
</feature>
<proteinExistence type="predicted"/>
<dbReference type="PANTHER" id="PTHR40032">
    <property type="entry name" value="EXPORTED PROTEIN-RELATED"/>
    <property type="match status" value="1"/>
</dbReference>
<dbReference type="STRING" id="59843.A3958_22180"/>
<dbReference type="EMBL" id="LWMH01000001">
    <property type="protein sequence ID" value="KZS48579.1"/>
    <property type="molecule type" value="Genomic_DNA"/>
</dbReference>
<accession>A0A163LYB6</accession>
<evidence type="ECO:0000313" key="3">
    <source>
        <dbReference type="EMBL" id="KZS48579.1"/>
    </source>
</evidence>
<evidence type="ECO:0000256" key="1">
    <source>
        <dbReference type="SAM" id="SignalP"/>
    </source>
</evidence>
<protein>
    <recommendedName>
        <fullName evidence="2">Putative amidase domain-containing protein</fullName>
    </recommendedName>
</protein>
<keyword evidence="4" id="KW-1185">Reference proteome</keyword>
<dbReference type="Pfam" id="PF12671">
    <property type="entry name" value="Amidase_6"/>
    <property type="match status" value="1"/>
</dbReference>
<dbReference type="Proteomes" id="UP000076796">
    <property type="component" value="Unassembled WGS sequence"/>
</dbReference>
<dbReference type="PANTHER" id="PTHR40032:SF1">
    <property type="entry name" value="EXPORTED PROTEIN"/>
    <property type="match status" value="1"/>
</dbReference>
<reference evidence="3" key="1">
    <citation type="journal article" date="2016" name="Genome Announc.">
        <title>Draft genomes of two strains of Paenibacillus glucanolyticus with capability to degrade lignocellulose.</title>
        <authorList>
            <person name="Mathews S.L."/>
            <person name="Pawlak J."/>
            <person name="Grunden A.M."/>
        </authorList>
    </citation>
    <scope>NUCLEOTIDE SEQUENCE [LARGE SCALE GENOMIC DNA]</scope>
    <source>
        <strain evidence="3">SLM1</strain>
    </source>
</reference>
<name>A0A163LYB6_9BACL</name>
<feature type="domain" description="Putative amidase" evidence="2">
    <location>
        <begin position="43"/>
        <end position="207"/>
    </location>
</feature>
<dbReference type="GeneID" id="97555862"/>
<keyword evidence="1" id="KW-0732">Signal</keyword>
<feature type="signal peptide" evidence="1">
    <location>
        <begin position="1"/>
        <end position="27"/>
    </location>
</feature>
<evidence type="ECO:0000259" key="2">
    <source>
        <dbReference type="Pfam" id="PF12671"/>
    </source>
</evidence>
<evidence type="ECO:0000313" key="4">
    <source>
        <dbReference type="Proteomes" id="UP000076796"/>
    </source>
</evidence>
<dbReference type="RefSeq" id="WP_006210081.1">
    <property type="nucleotide sequence ID" value="NZ_CBCSBX010000001.1"/>
</dbReference>